<dbReference type="PROSITE" id="PS51318">
    <property type="entry name" value="TAT"/>
    <property type="match status" value="1"/>
</dbReference>
<feature type="domain" description="DUF4833" evidence="1">
    <location>
        <begin position="63"/>
        <end position="196"/>
    </location>
</feature>
<dbReference type="Pfam" id="PF16117">
    <property type="entry name" value="DUF4833"/>
    <property type="match status" value="1"/>
</dbReference>
<dbReference type="InterPro" id="IPR006311">
    <property type="entry name" value="TAT_signal"/>
</dbReference>
<sequence>MWPRRRRILQALAAIVVLAVALPIIPPAAHAKPRLTLVSSTPSVTLPVAENKFRHPADLHQVFFLQRTTNANTIVYVAQFDENGTLDSSQPIVGYWRRFAGAGHIMEFRWYERVFGFGARTRLLSAREGYEVRFNGIRDQKLILRQEGPFQAALYKQQNGQDFKMIYGFLDIDDSGLLPKVTRLRLYTSDPNTGRYMTHTIAVSGGAFRE</sequence>
<name>A0A4R1N4D4_9RHOB</name>
<dbReference type="InterPro" id="IPR032269">
    <property type="entry name" value="DUF4833"/>
</dbReference>
<keyword evidence="3" id="KW-1185">Reference proteome</keyword>
<comment type="caution">
    <text evidence="2">The sequence shown here is derived from an EMBL/GenBank/DDBJ whole genome shotgun (WGS) entry which is preliminary data.</text>
</comment>
<reference evidence="2 3" key="1">
    <citation type="submission" date="2019-03" db="EMBL/GenBank/DDBJ databases">
        <title>Genomic Encyclopedia of Archaeal and Bacterial Type Strains, Phase II (KMG-II): from individual species to whole genera.</title>
        <authorList>
            <person name="Goeker M."/>
        </authorList>
    </citation>
    <scope>NUCLEOTIDE SEQUENCE [LARGE SCALE GENOMIC DNA]</scope>
    <source>
        <strain evidence="2 3">DSM 26433</strain>
    </source>
</reference>
<evidence type="ECO:0000313" key="3">
    <source>
        <dbReference type="Proteomes" id="UP000295673"/>
    </source>
</evidence>
<evidence type="ECO:0000259" key="1">
    <source>
        <dbReference type="Pfam" id="PF16117"/>
    </source>
</evidence>
<dbReference type="AlphaFoldDB" id="A0A4R1N4D4"/>
<gene>
    <name evidence="2" type="ORF">BXY66_2841</name>
</gene>
<protein>
    <submittedName>
        <fullName evidence="2">Uncharacterized protein DUF4833</fullName>
    </submittedName>
</protein>
<accession>A0A4R1N4D4</accession>
<dbReference type="OrthoDB" id="9785831at2"/>
<evidence type="ECO:0000313" key="2">
    <source>
        <dbReference type="EMBL" id="TCL01526.1"/>
    </source>
</evidence>
<dbReference type="EMBL" id="SMGR01000002">
    <property type="protein sequence ID" value="TCL01526.1"/>
    <property type="molecule type" value="Genomic_DNA"/>
</dbReference>
<proteinExistence type="predicted"/>
<dbReference type="Proteomes" id="UP000295673">
    <property type="component" value="Unassembled WGS sequence"/>
</dbReference>
<organism evidence="2 3">
    <name type="scientific">Shimia isoporae</name>
    <dbReference type="NCBI Taxonomy" id="647720"/>
    <lineage>
        <taxon>Bacteria</taxon>
        <taxon>Pseudomonadati</taxon>
        <taxon>Pseudomonadota</taxon>
        <taxon>Alphaproteobacteria</taxon>
        <taxon>Rhodobacterales</taxon>
        <taxon>Roseobacteraceae</taxon>
    </lineage>
</organism>